<reference evidence="2" key="1">
    <citation type="journal article" date="2020" name="mSystems">
        <title>Genome- and Community-Level Interaction Insights into Carbon Utilization and Element Cycling Functions of Hydrothermarchaeota in Hydrothermal Sediment.</title>
        <authorList>
            <person name="Zhou Z."/>
            <person name="Liu Y."/>
            <person name="Xu W."/>
            <person name="Pan J."/>
            <person name="Luo Z.H."/>
            <person name="Li M."/>
        </authorList>
    </citation>
    <scope>NUCLEOTIDE SEQUENCE [LARGE SCALE GENOMIC DNA]</scope>
    <source>
        <strain evidence="2">HyVt-458</strain>
    </source>
</reference>
<dbReference type="AlphaFoldDB" id="A0A831WB99"/>
<dbReference type="SUPFAM" id="SSF141371">
    <property type="entry name" value="PilZ domain-like"/>
    <property type="match status" value="1"/>
</dbReference>
<feature type="domain" description="PilZ" evidence="1">
    <location>
        <begin position="9"/>
        <end position="112"/>
    </location>
</feature>
<sequence length="117" mass="12889">MQVRGTNVQKRAHERLSPRSTIQAVNSLDGRALGVLVNISSSGFMLLSEEEHPVPGSIHQLQLLDLGNHALDISLGATCLWQEEASASNSYWSGFQIIDISDSNQEQLQSYLKTLKI</sequence>
<organism evidence="2">
    <name type="scientific">Thiolapillus brandeum</name>
    <dbReference type="NCBI Taxonomy" id="1076588"/>
    <lineage>
        <taxon>Bacteria</taxon>
        <taxon>Pseudomonadati</taxon>
        <taxon>Pseudomonadota</taxon>
        <taxon>Gammaproteobacteria</taxon>
        <taxon>Chromatiales</taxon>
        <taxon>Sedimenticolaceae</taxon>
        <taxon>Thiolapillus</taxon>
    </lineage>
</organism>
<dbReference type="Gene3D" id="2.40.10.220">
    <property type="entry name" value="predicted glycosyltransferase like domains"/>
    <property type="match status" value="1"/>
</dbReference>
<protein>
    <submittedName>
        <fullName evidence="2">PilZ domain-containing protein</fullName>
    </submittedName>
</protein>
<gene>
    <name evidence="2" type="ORF">ENJ12_04780</name>
</gene>
<dbReference type="InterPro" id="IPR009875">
    <property type="entry name" value="PilZ_domain"/>
</dbReference>
<dbReference type="Pfam" id="PF07238">
    <property type="entry name" value="PilZ"/>
    <property type="match status" value="1"/>
</dbReference>
<evidence type="ECO:0000313" key="2">
    <source>
        <dbReference type="EMBL" id="HEC06140.1"/>
    </source>
</evidence>
<dbReference type="Proteomes" id="UP000886339">
    <property type="component" value="Unassembled WGS sequence"/>
</dbReference>
<name>A0A831WB99_9GAMM</name>
<dbReference type="EMBL" id="DRLF01000173">
    <property type="protein sequence ID" value="HEC06140.1"/>
    <property type="molecule type" value="Genomic_DNA"/>
</dbReference>
<dbReference type="GO" id="GO:0035438">
    <property type="term" value="F:cyclic-di-GMP binding"/>
    <property type="evidence" value="ECO:0007669"/>
    <property type="project" value="InterPro"/>
</dbReference>
<comment type="caution">
    <text evidence="2">The sequence shown here is derived from an EMBL/GenBank/DDBJ whole genome shotgun (WGS) entry which is preliminary data.</text>
</comment>
<accession>A0A831WB99</accession>
<proteinExistence type="predicted"/>
<evidence type="ECO:0000259" key="1">
    <source>
        <dbReference type="Pfam" id="PF07238"/>
    </source>
</evidence>